<feature type="region of interest" description="Disordered" evidence="1">
    <location>
        <begin position="131"/>
        <end position="213"/>
    </location>
</feature>
<feature type="compositionally biased region" description="Low complexity" evidence="1">
    <location>
        <begin position="136"/>
        <end position="156"/>
    </location>
</feature>
<gene>
    <name evidence="2" type="ORF">BDV96DRAFT_125122</name>
</gene>
<evidence type="ECO:0000256" key="1">
    <source>
        <dbReference type="SAM" id="MobiDB-lite"/>
    </source>
</evidence>
<name>A0A6A5Z1X9_9PLEO</name>
<feature type="compositionally biased region" description="Polar residues" evidence="1">
    <location>
        <begin position="157"/>
        <end position="167"/>
    </location>
</feature>
<accession>A0A6A5Z1X9</accession>
<proteinExistence type="predicted"/>
<feature type="compositionally biased region" description="Polar residues" evidence="1">
    <location>
        <begin position="185"/>
        <end position="203"/>
    </location>
</feature>
<keyword evidence="3" id="KW-1185">Reference proteome</keyword>
<organism evidence="2 3">
    <name type="scientific">Lophiotrema nucula</name>
    <dbReference type="NCBI Taxonomy" id="690887"/>
    <lineage>
        <taxon>Eukaryota</taxon>
        <taxon>Fungi</taxon>
        <taxon>Dikarya</taxon>
        <taxon>Ascomycota</taxon>
        <taxon>Pezizomycotina</taxon>
        <taxon>Dothideomycetes</taxon>
        <taxon>Pleosporomycetidae</taxon>
        <taxon>Pleosporales</taxon>
        <taxon>Lophiotremataceae</taxon>
        <taxon>Lophiotrema</taxon>
    </lineage>
</organism>
<dbReference type="EMBL" id="ML977328">
    <property type="protein sequence ID" value="KAF2113442.1"/>
    <property type="molecule type" value="Genomic_DNA"/>
</dbReference>
<dbReference type="Proteomes" id="UP000799770">
    <property type="component" value="Unassembled WGS sequence"/>
</dbReference>
<dbReference type="AlphaFoldDB" id="A0A6A5Z1X9"/>
<evidence type="ECO:0000313" key="2">
    <source>
        <dbReference type="EMBL" id="KAF2113442.1"/>
    </source>
</evidence>
<evidence type="ECO:0000313" key="3">
    <source>
        <dbReference type="Proteomes" id="UP000799770"/>
    </source>
</evidence>
<reference evidence="2" key="1">
    <citation type="journal article" date="2020" name="Stud. Mycol.">
        <title>101 Dothideomycetes genomes: a test case for predicting lifestyles and emergence of pathogens.</title>
        <authorList>
            <person name="Haridas S."/>
            <person name="Albert R."/>
            <person name="Binder M."/>
            <person name="Bloem J."/>
            <person name="Labutti K."/>
            <person name="Salamov A."/>
            <person name="Andreopoulos B."/>
            <person name="Baker S."/>
            <person name="Barry K."/>
            <person name="Bills G."/>
            <person name="Bluhm B."/>
            <person name="Cannon C."/>
            <person name="Castanera R."/>
            <person name="Culley D."/>
            <person name="Daum C."/>
            <person name="Ezra D."/>
            <person name="Gonzalez J."/>
            <person name="Henrissat B."/>
            <person name="Kuo A."/>
            <person name="Liang C."/>
            <person name="Lipzen A."/>
            <person name="Lutzoni F."/>
            <person name="Magnuson J."/>
            <person name="Mondo S."/>
            <person name="Nolan M."/>
            <person name="Ohm R."/>
            <person name="Pangilinan J."/>
            <person name="Park H.-J."/>
            <person name="Ramirez L."/>
            <person name="Alfaro M."/>
            <person name="Sun H."/>
            <person name="Tritt A."/>
            <person name="Yoshinaga Y."/>
            <person name="Zwiers L.-H."/>
            <person name="Turgeon B."/>
            <person name="Goodwin S."/>
            <person name="Spatafora J."/>
            <person name="Crous P."/>
            <person name="Grigoriev I."/>
        </authorList>
    </citation>
    <scope>NUCLEOTIDE SEQUENCE</scope>
    <source>
        <strain evidence="2">CBS 627.86</strain>
    </source>
</reference>
<sequence length="213" mass="23588">MCFSIRCQLQFHIYRAIPRASRCRFLKHPAVMKCPIPVLLLTSGAFAAVVQSEGRRYWQIKNDAQAGERLCEKFDESHRGLKCLMPKSNPAASFNTRPLPLIERQAHEGDLDRLLEHYHLPKTIEARVAYTKRPNSKSSSSSSKSPPSPSASSASSTTNFGSSLTTKPPSPSQYGPIPDHYGPHRTTSSTTVSEKTATSSTRKYGSWPPRATI</sequence>
<protein>
    <submittedName>
        <fullName evidence="2">Uncharacterized protein</fullName>
    </submittedName>
</protein>